<keyword evidence="1" id="KW-0408">Iron</keyword>
<evidence type="ECO:0000256" key="1">
    <source>
        <dbReference type="ARBA" id="ARBA00023004"/>
    </source>
</evidence>
<keyword evidence="4" id="KW-1185">Reference proteome</keyword>
<dbReference type="AlphaFoldDB" id="A0A975GBK6"/>
<gene>
    <name evidence="3" type="ORF">ACETAC_08925</name>
</gene>
<dbReference type="Pfam" id="PF04023">
    <property type="entry name" value="FeoA"/>
    <property type="match status" value="1"/>
</dbReference>
<dbReference type="InterPro" id="IPR007167">
    <property type="entry name" value="Fe-transptr_FeoA-like"/>
</dbReference>
<feature type="domain" description="Ferrous iron transporter FeoA-like" evidence="2">
    <location>
        <begin position="8"/>
        <end position="78"/>
    </location>
</feature>
<proteinExistence type="predicted"/>
<evidence type="ECO:0000259" key="2">
    <source>
        <dbReference type="SMART" id="SM00899"/>
    </source>
</evidence>
<evidence type="ECO:0000313" key="4">
    <source>
        <dbReference type="Proteomes" id="UP000671913"/>
    </source>
</evidence>
<dbReference type="EMBL" id="CP060096">
    <property type="protein sequence ID" value="QSZ28420.1"/>
    <property type="molecule type" value="Genomic_DNA"/>
</dbReference>
<dbReference type="SMART" id="SM00899">
    <property type="entry name" value="FeoA"/>
    <property type="match status" value="1"/>
</dbReference>
<reference evidence="3" key="1">
    <citation type="submission" date="2020-08" db="EMBL/GenBank/DDBJ databases">
        <title>Genomic insights into the carbon and energy metabolism of the first obligate autotrophic acetogenic bacterium Aceticella autotrophica gen. nov., sp. nov.</title>
        <authorList>
            <person name="Toshchakov S.V."/>
            <person name="Elcheninov A.G."/>
            <person name="Kublanov I.V."/>
            <person name="Frolov E.N."/>
            <person name="Lebedinsky A.V."/>
        </authorList>
    </citation>
    <scope>NUCLEOTIDE SEQUENCE</scope>
    <source>
        <strain evidence="3">3443-3Ac</strain>
    </source>
</reference>
<sequence>MVGKKVFIPLTMLTIGRKGIIVNIVGGEGMRRRLLELGFAKGTVVEVLKNDFGPLIVALGESRMVLGFGMAQKIMVEEV</sequence>
<protein>
    <submittedName>
        <fullName evidence="3">Ferrous iron transport protein A</fullName>
    </submittedName>
</protein>
<dbReference type="SUPFAM" id="SSF50037">
    <property type="entry name" value="C-terminal domain of transcriptional repressors"/>
    <property type="match status" value="1"/>
</dbReference>
<dbReference type="KEGG" id="aaut:ACETAC_08925"/>
<dbReference type="Gene3D" id="2.30.30.90">
    <property type="match status" value="1"/>
</dbReference>
<organism evidence="3 4">
    <name type="scientific">Aceticella autotrophica</name>
    <dbReference type="NCBI Taxonomy" id="2755338"/>
    <lineage>
        <taxon>Bacteria</taxon>
        <taxon>Bacillati</taxon>
        <taxon>Bacillota</taxon>
        <taxon>Clostridia</taxon>
        <taxon>Thermoanaerobacterales</taxon>
        <taxon>Thermoanaerobacteraceae</taxon>
        <taxon>Aceticella</taxon>
    </lineage>
</organism>
<name>A0A975GBK6_9THEO</name>
<dbReference type="InterPro" id="IPR053184">
    <property type="entry name" value="FeoA-like"/>
</dbReference>
<dbReference type="InterPro" id="IPR008988">
    <property type="entry name" value="Transcriptional_repressor_C"/>
</dbReference>
<accession>A0A975GBK6</accession>
<dbReference type="InterPro" id="IPR038157">
    <property type="entry name" value="FeoA_core_dom"/>
</dbReference>
<dbReference type="GO" id="GO:0046914">
    <property type="term" value="F:transition metal ion binding"/>
    <property type="evidence" value="ECO:0007669"/>
    <property type="project" value="InterPro"/>
</dbReference>
<dbReference type="PANTHER" id="PTHR43151">
    <property type="entry name" value="FEOA FAMILY PROTEIN"/>
    <property type="match status" value="1"/>
</dbReference>
<dbReference type="Proteomes" id="UP000671913">
    <property type="component" value="Chromosome"/>
</dbReference>
<evidence type="ECO:0000313" key="3">
    <source>
        <dbReference type="EMBL" id="QSZ28420.1"/>
    </source>
</evidence>
<dbReference type="PANTHER" id="PTHR43151:SF1">
    <property type="entry name" value="SSR2333 PROTEIN"/>
    <property type="match status" value="1"/>
</dbReference>